<sequence>MAGGASCSNAPVLCRKCKSKVVTGIKCSKCDNLYHLSCAKLTKTVKFINDNEITCCDDNNVSEVDKDFFDALNKIAGEDGKIDVRIFNYIVRQKDTIISELKNQINYLSSQLEFQTFNLKKFDGQGQHAMQVNKQASVSHDKQGLDKTVNRTQYKQSTSHPTADKPNNNTTICQESSSNMVAVSGVTIANEDGIRNKETNKDSWATVVKRNPPKRAPQKQIVIGEKTNALGVKTVPKKAYLFASRFDPNTTQEAISNLLVSEFPEVSCEQIATKNAQFYSSFKITINFCNLEKAMHPNTWPEGTLVTRFFQRTKPQEVTIKNGPTARSNSLVAI</sequence>
<evidence type="ECO:0000313" key="3">
    <source>
        <dbReference type="Proteomes" id="UP001329430"/>
    </source>
</evidence>
<organism evidence="2 3">
    <name type="scientific">Pyrocoelia pectoralis</name>
    <dbReference type="NCBI Taxonomy" id="417401"/>
    <lineage>
        <taxon>Eukaryota</taxon>
        <taxon>Metazoa</taxon>
        <taxon>Ecdysozoa</taxon>
        <taxon>Arthropoda</taxon>
        <taxon>Hexapoda</taxon>
        <taxon>Insecta</taxon>
        <taxon>Pterygota</taxon>
        <taxon>Neoptera</taxon>
        <taxon>Endopterygota</taxon>
        <taxon>Coleoptera</taxon>
        <taxon>Polyphaga</taxon>
        <taxon>Elateriformia</taxon>
        <taxon>Elateroidea</taxon>
        <taxon>Lampyridae</taxon>
        <taxon>Lampyrinae</taxon>
        <taxon>Pyrocoelia</taxon>
    </lineage>
</organism>
<gene>
    <name evidence="2" type="ORF">RI129_005375</name>
</gene>
<accession>A0AAN7ZS97</accession>
<comment type="caution">
    <text evidence="2">The sequence shown here is derived from an EMBL/GenBank/DDBJ whole genome shotgun (WGS) entry which is preliminary data.</text>
</comment>
<dbReference type="Proteomes" id="UP001329430">
    <property type="component" value="Chromosome 3"/>
</dbReference>
<protein>
    <submittedName>
        <fullName evidence="2">Uncharacterized protein</fullName>
    </submittedName>
</protein>
<proteinExistence type="predicted"/>
<name>A0AAN7ZS97_9COLE</name>
<dbReference type="EMBL" id="JAVRBK010000003">
    <property type="protein sequence ID" value="KAK5646911.1"/>
    <property type="molecule type" value="Genomic_DNA"/>
</dbReference>
<keyword evidence="3" id="KW-1185">Reference proteome</keyword>
<evidence type="ECO:0000313" key="2">
    <source>
        <dbReference type="EMBL" id="KAK5646911.1"/>
    </source>
</evidence>
<feature type="region of interest" description="Disordered" evidence="1">
    <location>
        <begin position="152"/>
        <end position="173"/>
    </location>
</feature>
<reference evidence="2 3" key="1">
    <citation type="journal article" date="2024" name="Insects">
        <title>An Improved Chromosome-Level Genome Assembly of the Firefly Pyrocoelia pectoralis.</title>
        <authorList>
            <person name="Fu X."/>
            <person name="Meyer-Rochow V.B."/>
            <person name="Ballantyne L."/>
            <person name="Zhu X."/>
        </authorList>
    </citation>
    <scope>NUCLEOTIDE SEQUENCE [LARGE SCALE GENOMIC DNA]</scope>
    <source>
        <strain evidence="2">XCY_ONT2</strain>
    </source>
</reference>
<dbReference type="AlphaFoldDB" id="A0AAN7ZS97"/>
<evidence type="ECO:0000256" key="1">
    <source>
        <dbReference type="SAM" id="MobiDB-lite"/>
    </source>
</evidence>